<accession>A0A1Y6CLT0</accession>
<reference evidence="7" key="1">
    <citation type="submission" date="2017-04" db="EMBL/GenBank/DDBJ databases">
        <authorList>
            <person name="Varghese N."/>
            <person name="Submissions S."/>
        </authorList>
    </citation>
    <scope>NUCLEOTIDE SEQUENCE [LARGE SCALE GENOMIC DNA]</scope>
    <source>
        <strain evidence="7">RKEM611</strain>
    </source>
</reference>
<keyword evidence="3" id="KW-0815">Transposition</keyword>
<evidence type="ECO:0000313" key="6">
    <source>
        <dbReference type="EMBL" id="SMF72983.1"/>
    </source>
</evidence>
<evidence type="ECO:0000256" key="5">
    <source>
        <dbReference type="ARBA" id="ARBA00023172"/>
    </source>
</evidence>
<evidence type="ECO:0000256" key="2">
    <source>
        <dbReference type="ARBA" id="ARBA00010961"/>
    </source>
</evidence>
<organism evidence="6 7">
    <name type="scientific">Pseudobacteriovorax antillogorgiicola</name>
    <dbReference type="NCBI Taxonomy" id="1513793"/>
    <lineage>
        <taxon>Bacteria</taxon>
        <taxon>Pseudomonadati</taxon>
        <taxon>Bdellovibrionota</taxon>
        <taxon>Oligoflexia</taxon>
        <taxon>Oligoflexales</taxon>
        <taxon>Pseudobacteriovoracaceae</taxon>
        <taxon>Pseudobacteriovorax</taxon>
    </lineage>
</organism>
<dbReference type="RefSeq" id="WP_132324451.1">
    <property type="nucleotide sequence ID" value="NZ_FWZT01000027.1"/>
</dbReference>
<evidence type="ECO:0000256" key="4">
    <source>
        <dbReference type="ARBA" id="ARBA00023125"/>
    </source>
</evidence>
<name>A0A1Y6CLT0_9BACT</name>
<dbReference type="Proteomes" id="UP000192907">
    <property type="component" value="Unassembled WGS sequence"/>
</dbReference>
<dbReference type="InterPro" id="IPR001207">
    <property type="entry name" value="Transposase_mutator"/>
</dbReference>
<dbReference type="GO" id="GO:0003677">
    <property type="term" value="F:DNA binding"/>
    <property type="evidence" value="ECO:0007669"/>
    <property type="project" value="UniProtKB-KW"/>
</dbReference>
<dbReference type="Pfam" id="PF00872">
    <property type="entry name" value="Transposase_mut"/>
    <property type="match status" value="1"/>
</dbReference>
<dbReference type="EMBL" id="FWZT01000027">
    <property type="protein sequence ID" value="SMF72983.1"/>
    <property type="molecule type" value="Genomic_DNA"/>
</dbReference>
<dbReference type="OrthoDB" id="165209at2"/>
<proteinExistence type="inferred from homology"/>
<protein>
    <submittedName>
        <fullName evidence="6">Transposase IS66 family protein</fullName>
    </submittedName>
</protein>
<sequence>MDMLATRFQVIDDAPDQSVCKNCNSSCPLVWYARRSAIDITSAGQALLDIKIGVYRCNSCQNYFRNNLNYILPKALFTNRVVNVAVASVIEDSMPVSKVVRRLERDFGLKVSESAIRKWVTRAAQVIGDQKEKLEPQVISETSGVLCIDEAYSGALGILLATNPNQKDELVGYLVSHDSFDSEDVEKFHLKLKENGIEPDQVVTDESALYPEVIKTVWPKTRHQLCLFHMSQKLVNIAKKAVRDIRKSIPKPPRKDSQQVTKKTRELVEKVLDLHSSGVASRKLARDFSISRNTIKKWLSDPDKFLRKYRSSPKNDIVSTKRLNKGEQSETHSAELVAEGWESWDQIKDIREVLIKLAFDISSNKGYGSDEIQKRYQQVLGSPLAPKIVEIRNFVESWYSIWTLDEEALPNLETAQRSWEELADRKLLFVEHHFGKFQSRMTNRLFDSLSFYFQREDFQSTNNSAERYARVVKKIQKASYRIRSKHHLADRVLLQELMRRKRIQNEDLYLSNPCQI</sequence>
<keyword evidence="5" id="KW-0233">DNA recombination</keyword>
<dbReference type="GO" id="GO:0004803">
    <property type="term" value="F:transposase activity"/>
    <property type="evidence" value="ECO:0007669"/>
    <property type="project" value="InterPro"/>
</dbReference>
<comment type="similarity">
    <text evidence="2">Belongs to the transposase mutator family.</text>
</comment>
<dbReference type="AlphaFoldDB" id="A0A1Y6CLT0"/>
<dbReference type="GO" id="GO:0006313">
    <property type="term" value="P:DNA transposition"/>
    <property type="evidence" value="ECO:0007669"/>
    <property type="project" value="InterPro"/>
</dbReference>
<dbReference type="STRING" id="1513793.SAMN06296036_12756"/>
<keyword evidence="4" id="KW-0238">DNA-binding</keyword>
<evidence type="ECO:0000256" key="1">
    <source>
        <dbReference type="ARBA" id="ARBA00002190"/>
    </source>
</evidence>
<comment type="function">
    <text evidence="1">Required for the transposition of the insertion element.</text>
</comment>
<evidence type="ECO:0000256" key="3">
    <source>
        <dbReference type="ARBA" id="ARBA00022578"/>
    </source>
</evidence>
<keyword evidence="7" id="KW-1185">Reference proteome</keyword>
<evidence type="ECO:0000313" key="7">
    <source>
        <dbReference type="Proteomes" id="UP000192907"/>
    </source>
</evidence>
<gene>
    <name evidence="6" type="ORF">SAMN06296036_12756</name>
</gene>